<dbReference type="GO" id="GO:0006633">
    <property type="term" value="P:fatty acid biosynthetic process"/>
    <property type="evidence" value="ECO:0007669"/>
    <property type="project" value="UniProtKB-KW"/>
</dbReference>
<keyword evidence="11" id="KW-1185">Reference proteome</keyword>
<evidence type="ECO:0000313" key="10">
    <source>
        <dbReference type="EMBL" id="AZR72744.1"/>
    </source>
</evidence>
<dbReference type="PIRSF" id="PIRSF037733">
    <property type="entry name" value="Transcription_factor_FapR"/>
    <property type="match status" value="1"/>
</dbReference>
<evidence type="ECO:0000313" key="11">
    <source>
        <dbReference type="Proteomes" id="UP000267250"/>
    </source>
</evidence>
<dbReference type="InterPro" id="IPR036390">
    <property type="entry name" value="WH_DNA-bd_sf"/>
</dbReference>
<dbReference type="AlphaFoldDB" id="A0A3Q9HPW1"/>
<dbReference type="InterPro" id="IPR017275">
    <property type="entry name" value="Transcription_factor_FapR"/>
</dbReference>
<dbReference type="Gene3D" id="1.10.10.10">
    <property type="entry name" value="Winged helix-like DNA-binding domain superfamily/Winged helix DNA-binding domain"/>
    <property type="match status" value="1"/>
</dbReference>
<name>A0A3Q9HPW1_9FIRM</name>
<reference evidence="10 11" key="1">
    <citation type="submission" date="2016-07" db="EMBL/GenBank/DDBJ databases">
        <title>Genome and transcriptome analysis of iron-reducing fermentative bacteria Anoxybacter fermentans.</title>
        <authorList>
            <person name="Zeng X."/>
            <person name="Shao Z."/>
        </authorList>
    </citation>
    <scope>NUCLEOTIDE SEQUENCE [LARGE SCALE GENOMIC DNA]</scope>
    <source>
        <strain evidence="10 11">DY22613</strain>
    </source>
</reference>
<keyword evidence="4" id="KW-0805">Transcription regulation</keyword>
<evidence type="ECO:0000256" key="5">
    <source>
        <dbReference type="ARBA" id="ARBA00023098"/>
    </source>
</evidence>
<accession>A0A3Q9HPW1</accession>
<dbReference type="InterPro" id="IPR006683">
    <property type="entry name" value="Thioestr_dom"/>
</dbReference>
<proteinExistence type="predicted"/>
<dbReference type="NCBIfam" id="NF003359">
    <property type="entry name" value="PRK04424.1"/>
    <property type="match status" value="1"/>
</dbReference>
<keyword evidence="8" id="KW-0804">Transcription</keyword>
<sequence length="194" mass="22404">MGMKKLSKKERHKALVKAIEEDPFKTDQELANMFNVSIQTIRLDRMELRIPEVRKRTRKLAKEAYSKIKSMRDVDVIGDLVEVNLNKNGKSIFTPQPEMTFKGKDIVRGHYIFAHANSLAVAIIDANVAMTGFSHIKFIRPVRLGDRLVAKAHVVRSKNHRFFVRVYTHVGDQLVFKGKFIVYALDNHKFLKEN</sequence>
<organism evidence="10 11">
    <name type="scientific">Anoxybacter fermentans</name>
    <dbReference type="NCBI Taxonomy" id="1323375"/>
    <lineage>
        <taxon>Bacteria</taxon>
        <taxon>Bacillati</taxon>
        <taxon>Bacillota</taxon>
        <taxon>Clostridia</taxon>
        <taxon>Halanaerobiales</taxon>
        <taxon>Anoxybacter</taxon>
    </lineage>
</organism>
<dbReference type="GO" id="GO:0045717">
    <property type="term" value="P:negative regulation of fatty acid biosynthetic process"/>
    <property type="evidence" value="ECO:0007669"/>
    <property type="project" value="InterPro"/>
</dbReference>
<keyword evidence="7" id="KW-0275">Fatty acid biosynthesis</keyword>
<keyword evidence="6" id="KW-0238">DNA-binding</keyword>
<keyword evidence="2" id="KW-0444">Lipid biosynthesis</keyword>
<protein>
    <submittedName>
        <fullName evidence="10">Fatty acid biosynthesis transcriptional regulator</fullName>
    </submittedName>
</protein>
<dbReference type="EMBL" id="CP016379">
    <property type="protein sequence ID" value="AZR72744.1"/>
    <property type="molecule type" value="Genomic_DNA"/>
</dbReference>
<evidence type="ECO:0000256" key="1">
    <source>
        <dbReference type="ARBA" id="ARBA00022491"/>
    </source>
</evidence>
<dbReference type="GO" id="GO:0003677">
    <property type="term" value="F:DNA binding"/>
    <property type="evidence" value="ECO:0007669"/>
    <property type="project" value="UniProtKB-KW"/>
</dbReference>
<keyword evidence="3" id="KW-0276">Fatty acid metabolism</keyword>
<evidence type="ECO:0000256" key="8">
    <source>
        <dbReference type="ARBA" id="ARBA00023163"/>
    </source>
</evidence>
<evidence type="ECO:0000256" key="4">
    <source>
        <dbReference type="ARBA" id="ARBA00023015"/>
    </source>
</evidence>
<dbReference type="Pfam" id="PF03061">
    <property type="entry name" value="4HBT"/>
    <property type="match status" value="1"/>
</dbReference>
<dbReference type="Proteomes" id="UP000267250">
    <property type="component" value="Chromosome"/>
</dbReference>
<dbReference type="GO" id="GO:0045892">
    <property type="term" value="P:negative regulation of DNA-templated transcription"/>
    <property type="evidence" value="ECO:0007669"/>
    <property type="project" value="InterPro"/>
</dbReference>
<evidence type="ECO:0000256" key="2">
    <source>
        <dbReference type="ARBA" id="ARBA00022516"/>
    </source>
</evidence>
<dbReference type="Gene3D" id="3.10.129.10">
    <property type="entry name" value="Hotdog Thioesterase"/>
    <property type="match status" value="1"/>
</dbReference>
<dbReference type="GO" id="GO:0003700">
    <property type="term" value="F:DNA-binding transcription factor activity"/>
    <property type="evidence" value="ECO:0007669"/>
    <property type="project" value="InterPro"/>
</dbReference>
<keyword evidence="5" id="KW-0443">Lipid metabolism</keyword>
<dbReference type="SUPFAM" id="SSF46785">
    <property type="entry name" value="Winged helix' DNA-binding domain"/>
    <property type="match status" value="1"/>
</dbReference>
<dbReference type="SUPFAM" id="SSF54637">
    <property type="entry name" value="Thioesterase/thiol ester dehydrase-isomerase"/>
    <property type="match status" value="1"/>
</dbReference>
<evidence type="ECO:0000256" key="7">
    <source>
        <dbReference type="ARBA" id="ARBA00023160"/>
    </source>
</evidence>
<feature type="domain" description="Thioesterase" evidence="9">
    <location>
        <begin position="105"/>
        <end position="169"/>
    </location>
</feature>
<gene>
    <name evidence="10" type="ORF">BBF96_04655</name>
</gene>
<dbReference type="InterPro" id="IPR029069">
    <property type="entry name" value="HotDog_dom_sf"/>
</dbReference>
<evidence type="ECO:0000256" key="6">
    <source>
        <dbReference type="ARBA" id="ARBA00023125"/>
    </source>
</evidence>
<evidence type="ECO:0000256" key="3">
    <source>
        <dbReference type="ARBA" id="ARBA00022832"/>
    </source>
</evidence>
<dbReference type="KEGG" id="aft:BBF96_04655"/>
<dbReference type="InterPro" id="IPR036388">
    <property type="entry name" value="WH-like_DNA-bd_sf"/>
</dbReference>
<dbReference type="CDD" id="cd03440">
    <property type="entry name" value="hot_dog"/>
    <property type="match status" value="1"/>
</dbReference>
<keyword evidence="1" id="KW-0678">Repressor</keyword>
<dbReference type="OrthoDB" id="1706183at2"/>
<evidence type="ECO:0000259" key="9">
    <source>
        <dbReference type="Pfam" id="PF03061"/>
    </source>
</evidence>